<dbReference type="AlphaFoldDB" id="A0A397SSP0"/>
<dbReference type="STRING" id="658196.A0A397SSP0"/>
<reference evidence="1 2" key="1">
    <citation type="submission" date="2018-06" db="EMBL/GenBank/DDBJ databases">
        <title>Comparative genomics reveals the genomic features of Rhizophagus irregularis, R. cerebriforme, R. diaphanum and Gigaspora rosea, and their symbiotic lifestyle signature.</title>
        <authorList>
            <person name="Morin E."/>
            <person name="San Clemente H."/>
            <person name="Chen E.C.H."/>
            <person name="De La Providencia I."/>
            <person name="Hainaut M."/>
            <person name="Kuo A."/>
            <person name="Kohler A."/>
            <person name="Murat C."/>
            <person name="Tang N."/>
            <person name="Roy S."/>
            <person name="Loubradou J."/>
            <person name="Henrissat B."/>
            <person name="Grigoriev I.V."/>
            <person name="Corradi N."/>
            <person name="Roux C."/>
            <person name="Martin F.M."/>
        </authorList>
    </citation>
    <scope>NUCLEOTIDE SEQUENCE [LARGE SCALE GENOMIC DNA]</scope>
    <source>
        <strain evidence="1 2">DAOM 227022</strain>
    </source>
</reference>
<name>A0A397SSP0_9GLOM</name>
<organism evidence="1 2">
    <name type="scientific">Glomus cerebriforme</name>
    <dbReference type="NCBI Taxonomy" id="658196"/>
    <lineage>
        <taxon>Eukaryota</taxon>
        <taxon>Fungi</taxon>
        <taxon>Fungi incertae sedis</taxon>
        <taxon>Mucoromycota</taxon>
        <taxon>Glomeromycotina</taxon>
        <taxon>Glomeromycetes</taxon>
        <taxon>Glomerales</taxon>
        <taxon>Glomeraceae</taxon>
        <taxon>Glomus</taxon>
    </lineage>
</organism>
<evidence type="ECO:0000313" key="1">
    <source>
        <dbReference type="EMBL" id="RIA87616.1"/>
    </source>
</evidence>
<evidence type="ECO:0000313" key="2">
    <source>
        <dbReference type="Proteomes" id="UP000265703"/>
    </source>
</evidence>
<comment type="caution">
    <text evidence="1">The sequence shown here is derived from an EMBL/GenBank/DDBJ whole genome shotgun (WGS) entry which is preliminary data.</text>
</comment>
<keyword evidence="2" id="KW-1185">Reference proteome</keyword>
<sequence>MQINFFENRNNNDDANKNILTALEEVDNTFFVENSSSDSEENTSDHENVDDIDNLNKNFNEMHLNNFKFVKNSNNFIEDEVYNKLKLEYFWEYSLKERTHGNTGRASKNMKHIKNFNKISIPVIFLPTSFSYTSVYHDYVQAYKNEHEEETIKLDIQYAIEYEKKLAVTEKYLVYLNWVKQEHEYYNANIKQAVEDGKCNFNKIGSQILFKSFEGSVHITFDWIQNVQIPYSPQQINYVIDEGEMLNDGKLGKGVNCTISLAVNACEPSNELKDELDFQEFIDKFMSIKNLDKSELSSAEELQHTKKKNYMQFMKKIYQKKKERDLRLQLWACEIINKGITYKVSPSYSTFDVKLSIPVNRNNLTIQVQVSQIPTTPIPINAFHEEEITVNIIKDLLDEQL</sequence>
<gene>
    <name evidence="1" type="ORF">C1645_827556</name>
</gene>
<dbReference type="OrthoDB" id="2384130at2759"/>
<proteinExistence type="predicted"/>
<protein>
    <submittedName>
        <fullName evidence="1">Uncharacterized protein</fullName>
    </submittedName>
</protein>
<dbReference type="EMBL" id="QKYT01000301">
    <property type="protein sequence ID" value="RIA87616.1"/>
    <property type="molecule type" value="Genomic_DNA"/>
</dbReference>
<dbReference type="Proteomes" id="UP000265703">
    <property type="component" value="Unassembled WGS sequence"/>
</dbReference>
<accession>A0A397SSP0</accession>